<name>E0XR85_9BACT</name>
<keyword evidence="1" id="KW-0812">Transmembrane</keyword>
<organism evidence="2">
    <name type="scientific">uncultured Fidelibacterota bacterium HF0010_18O13</name>
    <dbReference type="NCBI Taxonomy" id="710789"/>
    <lineage>
        <taxon>Bacteria</taxon>
        <taxon>Pseudomonadati</taxon>
        <taxon>Fidelibacterota</taxon>
        <taxon>environmental samples</taxon>
    </lineage>
</organism>
<keyword evidence="1" id="KW-1133">Transmembrane helix</keyword>
<dbReference type="AlphaFoldDB" id="E0XR85"/>
<evidence type="ECO:0000256" key="1">
    <source>
        <dbReference type="SAM" id="Phobius"/>
    </source>
</evidence>
<accession>E0XR85</accession>
<keyword evidence="1" id="KW-0472">Membrane</keyword>
<protein>
    <submittedName>
        <fullName evidence="2">Uncharacterized protein</fullName>
    </submittedName>
</protein>
<sequence length="135" mass="16102">MPQIKVTIGGGILLFIFYSTVVGYFVEGETFPIRLPFLVFDFYVSLNKFSPSQYFSKDISHRKELHDIIWKFHLQGWGYTKIHQYLIKNNFEIGKSRTSVYHILKKLKKRKQVLSQNEVGEYQNFELVWIEDFII</sequence>
<evidence type="ECO:0000313" key="2">
    <source>
        <dbReference type="EMBL" id="ADI16926.1"/>
    </source>
</evidence>
<reference evidence="2" key="1">
    <citation type="journal article" date="2011" name="Environ. Microbiol.">
        <title>Time-series analyses of Monterey Bay coastal microbial picoplankton using a 'genome proxy' microarray.</title>
        <authorList>
            <person name="Rich V.I."/>
            <person name="Pham V.D."/>
            <person name="Eppley J."/>
            <person name="Shi Y."/>
            <person name="DeLong E.F."/>
        </authorList>
    </citation>
    <scope>NUCLEOTIDE SEQUENCE</scope>
</reference>
<feature type="transmembrane region" description="Helical" evidence="1">
    <location>
        <begin position="6"/>
        <end position="26"/>
    </location>
</feature>
<dbReference type="EMBL" id="GU474850">
    <property type="protein sequence ID" value="ADI16926.1"/>
    <property type="molecule type" value="Genomic_DNA"/>
</dbReference>
<proteinExistence type="predicted"/>